<dbReference type="InterPro" id="IPR053842">
    <property type="entry name" value="NikA-like"/>
</dbReference>
<sequence length="168" mass="19701">MQIEKNKRVTFRTSEEQKELLASCAESEGFENVSEFLTAKLFASDGICNKNNVQHKRLSINENDSFDERLYVKVTRAEKEHILEMAEKTGMKLTRYARNCCLSEKIYVIEDLKRFAQELNRVGVNLNQIARLCNEGLIQCPDIEETKDELQKIYKELTKLNKRVRTYR</sequence>
<proteinExistence type="predicted"/>
<evidence type="ECO:0000313" key="2">
    <source>
        <dbReference type="Proteomes" id="UP000199800"/>
    </source>
</evidence>
<evidence type="ECO:0000313" key="1">
    <source>
        <dbReference type="EMBL" id="SES64987.1"/>
    </source>
</evidence>
<gene>
    <name evidence="1" type="ORF">SAMN04487772_101205</name>
</gene>
<dbReference type="STRING" id="29364.SAMN04487772_101205"/>
<organism evidence="1 2">
    <name type="scientific">[Clostridium] polysaccharolyticum</name>
    <dbReference type="NCBI Taxonomy" id="29364"/>
    <lineage>
        <taxon>Bacteria</taxon>
        <taxon>Bacillati</taxon>
        <taxon>Bacillota</taxon>
        <taxon>Clostridia</taxon>
        <taxon>Lachnospirales</taxon>
        <taxon>Lachnospiraceae</taxon>
    </lineage>
</organism>
<dbReference type="AlphaFoldDB" id="A0A1H9Y848"/>
<accession>A0A1H9Y848</accession>
<dbReference type="Proteomes" id="UP000199800">
    <property type="component" value="Unassembled WGS sequence"/>
</dbReference>
<dbReference type="OrthoDB" id="9804743at2"/>
<keyword evidence="2" id="KW-1185">Reference proteome</keyword>
<dbReference type="Pfam" id="PF21983">
    <property type="entry name" value="NikA-like"/>
    <property type="match status" value="1"/>
</dbReference>
<dbReference type="EMBL" id="FOHN01000001">
    <property type="protein sequence ID" value="SES64987.1"/>
    <property type="molecule type" value="Genomic_DNA"/>
</dbReference>
<name>A0A1H9Y848_9FIRM</name>
<reference evidence="1 2" key="1">
    <citation type="submission" date="2016-10" db="EMBL/GenBank/DDBJ databases">
        <authorList>
            <person name="de Groot N.N."/>
        </authorList>
    </citation>
    <scope>NUCLEOTIDE SEQUENCE [LARGE SCALE GENOMIC DNA]</scope>
    <source>
        <strain evidence="1 2">DSM 1801</strain>
    </source>
</reference>
<dbReference type="RefSeq" id="WP_092475150.1">
    <property type="nucleotide sequence ID" value="NZ_FOHN01000001.1"/>
</dbReference>
<protein>
    <submittedName>
        <fullName evidence="1">Mobilisation protein (MobC)</fullName>
    </submittedName>
</protein>